<reference evidence="2" key="1">
    <citation type="submission" date="2020-01" db="EMBL/GenBank/DDBJ databases">
        <title>Insect and environment-associated Actinomycetes.</title>
        <authorList>
            <person name="Currrie C."/>
            <person name="Chevrette M."/>
            <person name="Carlson C."/>
            <person name="Stubbendieck R."/>
            <person name="Wendt-Pienkowski E."/>
        </authorList>
    </citation>
    <scope>NUCLEOTIDE SEQUENCE</scope>
    <source>
        <strain evidence="2">SID7499</strain>
    </source>
</reference>
<evidence type="ECO:0000313" key="2">
    <source>
        <dbReference type="EMBL" id="NEE22110.1"/>
    </source>
</evidence>
<dbReference type="AlphaFoldDB" id="A0A6G3XX81"/>
<evidence type="ECO:0000256" key="1">
    <source>
        <dbReference type="SAM" id="MobiDB-lite"/>
    </source>
</evidence>
<gene>
    <name evidence="2" type="ORF">G3M58_88590</name>
</gene>
<feature type="region of interest" description="Disordered" evidence="1">
    <location>
        <begin position="64"/>
        <end position="86"/>
    </location>
</feature>
<accession>A0A6G3XX81</accession>
<comment type="caution">
    <text evidence="2">The sequence shown here is derived from an EMBL/GenBank/DDBJ whole genome shotgun (WGS) entry which is preliminary data.</text>
</comment>
<protein>
    <submittedName>
        <fullName evidence="2">Uncharacterized protein</fullName>
    </submittedName>
</protein>
<proteinExistence type="predicted"/>
<name>A0A6G3XX81_9ACTN</name>
<sequence>MTWDLEGVGTASQSVEGVEEAAMWLVDSTERSRRAFDTEWEWRRLMDSALRVREVMLDEGRRTLERGAPWESTDEGVKVSLAPRGT</sequence>
<dbReference type="EMBL" id="JAAGMN010009540">
    <property type="protein sequence ID" value="NEE22110.1"/>
    <property type="molecule type" value="Genomic_DNA"/>
</dbReference>
<organism evidence="2">
    <name type="scientific">Streptomyces sp. SID7499</name>
    <dbReference type="NCBI Taxonomy" id="2706086"/>
    <lineage>
        <taxon>Bacteria</taxon>
        <taxon>Bacillati</taxon>
        <taxon>Actinomycetota</taxon>
        <taxon>Actinomycetes</taxon>
        <taxon>Kitasatosporales</taxon>
        <taxon>Streptomycetaceae</taxon>
        <taxon>Streptomyces</taxon>
    </lineage>
</organism>